<dbReference type="InterPro" id="IPR038932">
    <property type="entry name" value="PARPBP"/>
</dbReference>
<proteinExistence type="inferred from homology"/>
<dbReference type="PANTHER" id="PTHR32121">
    <property type="entry name" value="PCNA-INTERACTING PARTNER"/>
    <property type="match status" value="1"/>
</dbReference>
<evidence type="ECO:0000256" key="11">
    <source>
        <dbReference type="ARBA" id="ARBA00032731"/>
    </source>
</evidence>
<dbReference type="GO" id="GO:0005634">
    <property type="term" value="C:nucleus"/>
    <property type="evidence" value="ECO:0007669"/>
    <property type="project" value="UniProtKB-SubCell"/>
</dbReference>
<evidence type="ECO:0000256" key="2">
    <source>
        <dbReference type="ARBA" id="ARBA00004496"/>
    </source>
</evidence>
<name>A0A8C5WDL6_9ANUR</name>
<evidence type="ECO:0000256" key="6">
    <source>
        <dbReference type="ARBA" id="ARBA00022763"/>
    </source>
</evidence>
<dbReference type="PANTHER" id="PTHR32121:SF0">
    <property type="entry name" value="PCNA-INTERACTING PARTNER"/>
    <property type="match status" value="1"/>
</dbReference>
<evidence type="ECO:0000256" key="12">
    <source>
        <dbReference type="ARBA" id="ARBA00056065"/>
    </source>
</evidence>
<evidence type="ECO:0000256" key="10">
    <source>
        <dbReference type="ARBA" id="ARBA00031632"/>
    </source>
</evidence>
<organism evidence="14 15">
    <name type="scientific">Leptobrachium leishanense</name>
    <name type="common">Leishan spiny toad</name>
    <dbReference type="NCBI Taxonomy" id="445787"/>
    <lineage>
        <taxon>Eukaryota</taxon>
        <taxon>Metazoa</taxon>
        <taxon>Chordata</taxon>
        <taxon>Craniata</taxon>
        <taxon>Vertebrata</taxon>
        <taxon>Euteleostomi</taxon>
        <taxon>Amphibia</taxon>
        <taxon>Batrachia</taxon>
        <taxon>Anura</taxon>
        <taxon>Pelobatoidea</taxon>
        <taxon>Megophryidae</taxon>
        <taxon>Leptobrachium</taxon>
    </lineage>
</organism>
<dbReference type="GO" id="GO:0000785">
    <property type="term" value="C:chromatin"/>
    <property type="evidence" value="ECO:0007669"/>
    <property type="project" value="TreeGrafter"/>
</dbReference>
<dbReference type="AlphaFoldDB" id="A0A8C5WDL6"/>
<evidence type="ECO:0000256" key="3">
    <source>
        <dbReference type="ARBA" id="ARBA00009135"/>
    </source>
</evidence>
<reference evidence="14" key="2">
    <citation type="submission" date="2025-09" db="UniProtKB">
        <authorList>
            <consortium name="Ensembl"/>
        </authorList>
    </citation>
    <scope>IDENTIFICATION</scope>
</reference>
<dbReference type="GO" id="GO:0005737">
    <property type="term" value="C:cytoplasm"/>
    <property type="evidence" value="ECO:0007669"/>
    <property type="project" value="UniProtKB-SubCell"/>
</dbReference>
<dbReference type="Proteomes" id="UP000694569">
    <property type="component" value="Unplaced"/>
</dbReference>
<dbReference type="Ensembl" id="ENSLLET00000031503.1">
    <property type="protein sequence ID" value="ENSLLEP00000030337.1"/>
    <property type="gene ID" value="ENSLLEG00000019220.1"/>
</dbReference>
<evidence type="ECO:0000256" key="1">
    <source>
        <dbReference type="ARBA" id="ARBA00004123"/>
    </source>
</evidence>
<feature type="compositionally biased region" description="Basic residues" evidence="13">
    <location>
        <begin position="527"/>
        <end position="537"/>
    </location>
</feature>
<feature type="region of interest" description="Disordered" evidence="13">
    <location>
        <begin position="525"/>
        <end position="578"/>
    </location>
</feature>
<keyword evidence="9" id="KW-0539">Nucleus</keyword>
<comment type="similarity">
    <text evidence="3">Belongs to the PARI family.</text>
</comment>
<evidence type="ECO:0000313" key="14">
    <source>
        <dbReference type="Ensembl" id="ENSLLEP00000030337.1"/>
    </source>
</evidence>
<comment type="function">
    <text evidence="12">Required to suppress inappropriate homologous recombination, thereby playing a central role DNA repair and in the maintenance of genomic stability.</text>
</comment>
<comment type="subcellular location">
    <subcellularLocation>
        <location evidence="2">Cytoplasm</location>
    </subcellularLocation>
    <subcellularLocation>
        <location evidence="1">Nucleus</location>
    </subcellularLocation>
</comment>
<dbReference type="GO" id="GO:0003677">
    <property type="term" value="F:DNA binding"/>
    <property type="evidence" value="ECO:0007669"/>
    <property type="project" value="UniProtKB-KW"/>
</dbReference>
<reference evidence="14" key="1">
    <citation type="submission" date="2025-08" db="UniProtKB">
        <authorList>
            <consortium name="Ensembl"/>
        </authorList>
    </citation>
    <scope>IDENTIFICATION</scope>
</reference>
<evidence type="ECO:0000256" key="9">
    <source>
        <dbReference type="ARBA" id="ARBA00023242"/>
    </source>
</evidence>
<dbReference type="GO" id="GO:0006281">
    <property type="term" value="P:DNA repair"/>
    <property type="evidence" value="ECO:0007669"/>
    <property type="project" value="UniProtKB-KW"/>
</dbReference>
<dbReference type="Gene3D" id="1.10.486.10">
    <property type="entry name" value="PCRA, domain 4"/>
    <property type="match status" value="1"/>
</dbReference>
<dbReference type="FunFam" id="1.10.486.10:FF:000004">
    <property type="entry name" value="PCNA-interacting partner isoform X3"/>
    <property type="match status" value="1"/>
</dbReference>
<accession>A0A8C5WDL6</accession>
<sequence length="593" mass="65803">MKEFPTLFWKPRISLVLATGFYEIFRLSMTRHQEGVLNLIIYFRRHCCLLAECERTTVCGADNMLLVLQLAMAEVNKKNGSEFTVSLSDVLLVWKHLLRDKLGLVGEPEEVPENYSAIKEMYSLFLKNSNTLDLIDLHEKCLLLHDYKEANSLSSHQLLEFISGRLPDSEGPKSPINPVSTPSRNNLDALKVKETLKRIFCAYLNLLVNSKNDFALAQVLNCPERELGREAFTDLKRKSSRDQMSLFLVATSFIRTLDLGGKGYAPPENDPLRKHTKGLSHFVHFIDRLNEILGENQNPRAAGGMLLSSIKMHLIKGKGSGDPISEAATDVAQDLDLRLKKFINFSYEDGNGSTTGISPARPRIHAINRGTASGGRETVKMLLALLDEEAANPPSRNKAELLCSDEDSPLFGALSLVTLFRSPEQGNGLSPKQLSQRVKKCIEQKKPKLKQNLIKSQFACTYKDGNQVQTRQTAFPSMSQVPSCAHPGPKIVQVLCFDEEPEGICVEKRGLQPVSGNVKIGVAGATRKVKSSKSTKRKQADMDSENLNEQEPPVKKTICRQATTKPASKASSKAAPKNKLIAGQAKLTTFFRL</sequence>
<dbReference type="OrthoDB" id="6427080at2759"/>
<keyword evidence="6" id="KW-0227">DNA damage</keyword>
<evidence type="ECO:0000256" key="5">
    <source>
        <dbReference type="ARBA" id="ARBA00022490"/>
    </source>
</evidence>
<evidence type="ECO:0000256" key="13">
    <source>
        <dbReference type="SAM" id="MobiDB-lite"/>
    </source>
</evidence>
<keyword evidence="15" id="KW-1185">Reference proteome</keyword>
<keyword evidence="8" id="KW-0234">DNA repair</keyword>
<dbReference type="GO" id="GO:2000042">
    <property type="term" value="P:negative regulation of double-strand break repair via homologous recombination"/>
    <property type="evidence" value="ECO:0007669"/>
    <property type="project" value="InterPro"/>
</dbReference>
<evidence type="ECO:0000256" key="7">
    <source>
        <dbReference type="ARBA" id="ARBA00023125"/>
    </source>
</evidence>
<evidence type="ECO:0000256" key="4">
    <source>
        <dbReference type="ARBA" id="ARBA00014320"/>
    </source>
</evidence>
<gene>
    <name evidence="14" type="primary">PARPBP</name>
</gene>
<feature type="compositionally biased region" description="Low complexity" evidence="13">
    <location>
        <begin position="562"/>
        <end position="577"/>
    </location>
</feature>
<evidence type="ECO:0000256" key="8">
    <source>
        <dbReference type="ARBA" id="ARBA00023204"/>
    </source>
</evidence>
<keyword evidence="5" id="KW-0963">Cytoplasm</keyword>
<keyword evidence="7" id="KW-0238">DNA-binding</keyword>
<dbReference type="GeneTree" id="ENSGT00390000006088"/>
<protein>
    <recommendedName>
        <fullName evidence="4">PCNA-interacting partner</fullName>
    </recommendedName>
    <alternativeName>
        <fullName evidence="10">PARP-1 binding protein</fullName>
    </alternativeName>
    <alternativeName>
        <fullName evidence="11">PARP1-binding protein</fullName>
    </alternativeName>
</protein>
<evidence type="ECO:0000313" key="15">
    <source>
        <dbReference type="Proteomes" id="UP000694569"/>
    </source>
</evidence>